<keyword evidence="3" id="KW-0624">Polysaccharide degradation</keyword>
<evidence type="ECO:0000256" key="4">
    <source>
        <dbReference type="SAM" id="SignalP"/>
    </source>
</evidence>
<reference evidence="7" key="1">
    <citation type="submission" date="2021-01" db="EMBL/GenBank/DDBJ databases">
        <title>Whole genome shotgun sequence of Virgisporangium ochraceum NBRC 16418.</title>
        <authorList>
            <person name="Komaki H."/>
            <person name="Tamura T."/>
        </authorList>
    </citation>
    <scope>NUCLEOTIDE SEQUENCE</scope>
    <source>
        <strain evidence="7">NBRC 16418</strain>
    </source>
</reference>
<gene>
    <name evidence="7" type="ORF">Voc01_077450</name>
</gene>
<evidence type="ECO:0000256" key="3">
    <source>
        <dbReference type="ARBA" id="ARBA00023326"/>
    </source>
</evidence>
<evidence type="ECO:0000313" key="7">
    <source>
        <dbReference type="EMBL" id="GIJ72828.1"/>
    </source>
</evidence>
<evidence type="ECO:0008006" key="9">
    <source>
        <dbReference type="Google" id="ProtNLM"/>
    </source>
</evidence>
<accession>A0A8J4A110</accession>
<dbReference type="InterPro" id="IPR019028">
    <property type="entry name" value="CBM_49"/>
</dbReference>
<keyword evidence="8" id="KW-1185">Reference proteome</keyword>
<feature type="domain" description="Fibronectin type-III" evidence="5">
    <location>
        <begin position="217"/>
        <end position="309"/>
    </location>
</feature>
<evidence type="ECO:0000313" key="8">
    <source>
        <dbReference type="Proteomes" id="UP000635606"/>
    </source>
</evidence>
<evidence type="ECO:0000256" key="1">
    <source>
        <dbReference type="ARBA" id="ARBA00023277"/>
    </source>
</evidence>
<name>A0A8J4A110_9ACTN</name>
<dbReference type="Gene3D" id="2.60.120.560">
    <property type="entry name" value="Exo-inulinase, domain 1"/>
    <property type="match status" value="1"/>
</dbReference>
<feature type="chain" id="PRO_5035165307" description="Fibronectin type III domain-containing protein" evidence="4">
    <location>
        <begin position="25"/>
        <end position="508"/>
    </location>
</feature>
<dbReference type="CDD" id="cd00063">
    <property type="entry name" value="FN3"/>
    <property type="match status" value="2"/>
</dbReference>
<keyword evidence="2" id="KW-0378">Hydrolase</keyword>
<dbReference type="PROSITE" id="PS50853">
    <property type="entry name" value="FN3"/>
    <property type="match status" value="2"/>
</dbReference>
<keyword evidence="2" id="KW-0326">Glycosidase</keyword>
<dbReference type="Pfam" id="PF00553">
    <property type="entry name" value="CBM_2"/>
    <property type="match status" value="1"/>
</dbReference>
<dbReference type="SUPFAM" id="SSF49265">
    <property type="entry name" value="Fibronectin type III"/>
    <property type="match status" value="1"/>
</dbReference>
<dbReference type="GO" id="GO:0030247">
    <property type="term" value="F:polysaccharide binding"/>
    <property type="evidence" value="ECO:0007669"/>
    <property type="project" value="UniProtKB-UniRule"/>
</dbReference>
<dbReference type="SUPFAM" id="SSF49384">
    <property type="entry name" value="Carbohydrate-binding domain"/>
    <property type="match status" value="1"/>
</dbReference>
<evidence type="ECO:0000259" key="5">
    <source>
        <dbReference type="PROSITE" id="PS50853"/>
    </source>
</evidence>
<dbReference type="SMART" id="SM00637">
    <property type="entry name" value="CBD_II"/>
    <property type="match status" value="1"/>
</dbReference>
<protein>
    <recommendedName>
        <fullName evidence="9">Fibronectin type III domain-containing protein</fullName>
    </recommendedName>
</protein>
<dbReference type="SMART" id="SM01063">
    <property type="entry name" value="CBM49"/>
    <property type="match status" value="1"/>
</dbReference>
<dbReference type="Gene3D" id="2.60.40.290">
    <property type="match status" value="1"/>
</dbReference>
<dbReference type="InterPro" id="IPR050713">
    <property type="entry name" value="RTP_Phos/Ushers"/>
</dbReference>
<feature type="domain" description="Fibronectin type-III" evidence="5">
    <location>
        <begin position="317"/>
        <end position="404"/>
    </location>
</feature>
<sequence length="508" mass="52181">MLVGFAVSVAAAALVFAGAPAASAATVFQDSFSDGNADGWTLTNGAWAVAAEDGNPALRQSSAGSDARAIAAEAGRGTALGTIVQARLKPHSRLGSDGSISLLFHALDADNYAFLRLTANRVELGRRQNGATSVFASAPYTPVIGTWQVATLDLSFPNQVRAVVAGTSPGVQVVAAIPTATGSANKVGFAARGAVASFDDVRISDDVPPIDTTPPSAPGTPVASAITPNGFTLSWPPSADNVGVVGYQVTTVVPPGSAAPIRIWTTGTNSITITDLPPRSTNTFQVRAFDAVPNYSQPSPQITVTTAPPQDQTPPTAPGTPVATAVAATSVTLTWAAATDNVGVTAYYLRNPAGTVATGPFTGATATMVNLAPATTYTWVVVAVDAANNISDPSGQITVTTPADTPICEYSYRVVNQWQGGFQAEVTIRNVSGAPVQVDRIHWTFTNGETINNIWNAAVTITGSTVTLRPTSTAIIPPGGTFTFGFVGTGTPVPPNPIYLNGFRCRQL</sequence>
<dbReference type="InterPro" id="IPR003961">
    <property type="entry name" value="FN3_dom"/>
</dbReference>
<dbReference type="AlphaFoldDB" id="A0A8J4A110"/>
<organism evidence="7 8">
    <name type="scientific">Virgisporangium ochraceum</name>
    <dbReference type="NCBI Taxonomy" id="65505"/>
    <lineage>
        <taxon>Bacteria</taxon>
        <taxon>Bacillati</taxon>
        <taxon>Actinomycetota</taxon>
        <taxon>Actinomycetes</taxon>
        <taxon>Micromonosporales</taxon>
        <taxon>Micromonosporaceae</taxon>
        <taxon>Virgisporangium</taxon>
    </lineage>
</organism>
<dbReference type="PROSITE" id="PS51173">
    <property type="entry name" value="CBM2"/>
    <property type="match status" value="1"/>
</dbReference>
<dbReference type="GO" id="GO:0016020">
    <property type="term" value="C:membrane"/>
    <property type="evidence" value="ECO:0007669"/>
    <property type="project" value="UniProtKB-SubCell"/>
</dbReference>
<dbReference type="SMART" id="SM00060">
    <property type="entry name" value="FN3"/>
    <property type="match status" value="2"/>
</dbReference>
<dbReference type="GO" id="GO:0004553">
    <property type="term" value="F:hydrolase activity, hydrolyzing O-glycosyl compounds"/>
    <property type="evidence" value="ECO:0007669"/>
    <property type="project" value="InterPro"/>
</dbReference>
<dbReference type="Proteomes" id="UP000635606">
    <property type="component" value="Unassembled WGS sequence"/>
</dbReference>
<dbReference type="Pfam" id="PF00041">
    <property type="entry name" value="fn3"/>
    <property type="match status" value="1"/>
</dbReference>
<dbReference type="Gene3D" id="2.60.40.10">
    <property type="entry name" value="Immunoglobulins"/>
    <property type="match status" value="2"/>
</dbReference>
<dbReference type="InterPro" id="IPR036116">
    <property type="entry name" value="FN3_sf"/>
</dbReference>
<keyword evidence="1" id="KW-0119">Carbohydrate metabolism</keyword>
<dbReference type="PANTHER" id="PTHR46957">
    <property type="entry name" value="CYTOKINE RECEPTOR"/>
    <property type="match status" value="1"/>
</dbReference>
<feature type="domain" description="CBM2" evidence="6">
    <location>
        <begin position="401"/>
        <end position="508"/>
    </location>
</feature>
<dbReference type="InterPro" id="IPR008965">
    <property type="entry name" value="CBM2/CBM3_carb-bd_dom_sf"/>
</dbReference>
<proteinExistence type="predicted"/>
<dbReference type="GO" id="GO:0000272">
    <property type="term" value="P:polysaccharide catabolic process"/>
    <property type="evidence" value="ECO:0007669"/>
    <property type="project" value="UniProtKB-KW"/>
</dbReference>
<feature type="signal peptide" evidence="4">
    <location>
        <begin position="1"/>
        <end position="24"/>
    </location>
</feature>
<comment type="caution">
    <text evidence="7">The sequence shown here is derived from an EMBL/GenBank/DDBJ whole genome shotgun (WGS) entry which is preliminary data.</text>
</comment>
<dbReference type="InterPro" id="IPR013783">
    <property type="entry name" value="Ig-like_fold"/>
</dbReference>
<dbReference type="InterPro" id="IPR012291">
    <property type="entry name" value="CBM2_carb-bd_dom_sf"/>
</dbReference>
<dbReference type="EMBL" id="BOPH01000105">
    <property type="protein sequence ID" value="GIJ72828.1"/>
    <property type="molecule type" value="Genomic_DNA"/>
</dbReference>
<evidence type="ECO:0000256" key="2">
    <source>
        <dbReference type="ARBA" id="ARBA00023295"/>
    </source>
</evidence>
<evidence type="ECO:0000259" key="6">
    <source>
        <dbReference type="PROSITE" id="PS51173"/>
    </source>
</evidence>
<keyword evidence="4" id="KW-0732">Signal</keyword>
<dbReference type="PANTHER" id="PTHR46957:SF3">
    <property type="entry name" value="CYTOKINE RECEPTOR"/>
    <property type="match status" value="1"/>
</dbReference>
<dbReference type="InterPro" id="IPR001919">
    <property type="entry name" value="CBD2"/>
</dbReference>